<evidence type="ECO:0000313" key="5">
    <source>
        <dbReference type="Proteomes" id="UP001177769"/>
    </source>
</evidence>
<dbReference type="Pfam" id="PF04958">
    <property type="entry name" value="AstA"/>
    <property type="match status" value="1"/>
</dbReference>
<dbReference type="PANTHER" id="PTHR30420">
    <property type="entry name" value="N-SUCCINYLARGININE DIHYDROLASE"/>
    <property type="match status" value="1"/>
</dbReference>
<reference evidence="4" key="1">
    <citation type="submission" date="2023-01" db="EMBL/GenBank/DDBJ databases">
        <title>Whole genome sequence of Paucibacter sp. S2-9 isolated from pond sediment.</title>
        <authorList>
            <person name="Jung J.Y."/>
        </authorList>
    </citation>
    <scope>NUCLEOTIDE SEQUENCE</scope>
    <source>
        <strain evidence="4">S2-9</strain>
    </source>
</reference>
<dbReference type="InterPro" id="IPR016181">
    <property type="entry name" value="Acyl_CoA_acyltransferase"/>
</dbReference>
<dbReference type="SUPFAM" id="SSF55729">
    <property type="entry name" value="Acyl-CoA N-acyltransferases (Nat)"/>
    <property type="match status" value="1"/>
</dbReference>
<dbReference type="InterPro" id="IPR007041">
    <property type="entry name" value="Arg_succinylTrfase_AstA/AruG"/>
</dbReference>
<gene>
    <name evidence="4" type="ORF">PFX98_22455</name>
</gene>
<evidence type="ECO:0000256" key="2">
    <source>
        <dbReference type="ARBA" id="ARBA00022679"/>
    </source>
</evidence>
<dbReference type="PANTHER" id="PTHR30420:SF1">
    <property type="entry name" value="ARGININE N-SUCCINYLTRANSFERASE"/>
    <property type="match status" value="1"/>
</dbReference>
<protein>
    <submittedName>
        <fullName evidence="4">Arginine N-succinyltransferase</fullName>
    </submittedName>
</protein>
<dbReference type="NCBIfam" id="TIGR03243">
    <property type="entry name" value="arg_catab_AOST"/>
    <property type="match status" value="1"/>
</dbReference>
<keyword evidence="5" id="KW-1185">Reference proteome</keyword>
<keyword evidence="3" id="KW-0012">Acyltransferase</keyword>
<keyword evidence="2" id="KW-0808">Transferase</keyword>
<keyword evidence="1" id="KW-0056">Arginine metabolism</keyword>
<accession>A0AA95NCL0</accession>
<dbReference type="GO" id="GO:0006527">
    <property type="term" value="P:L-arginine catabolic process"/>
    <property type="evidence" value="ECO:0007669"/>
    <property type="project" value="InterPro"/>
</dbReference>
<dbReference type="GO" id="GO:0008791">
    <property type="term" value="F:arginine N-succinyltransferase activity"/>
    <property type="evidence" value="ECO:0007669"/>
    <property type="project" value="InterPro"/>
</dbReference>
<organism evidence="4 5">
    <name type="scientific">Paucibacter sediminis</name>
    <dbReference type="NCBI Taxonomy" id="3019553"/>
    <lineage>
        <taxon>Bacteria</taxon>
        <taxon>Pseudomonadati</taxon>
        <taxon>Pseudomonadota</taxon>
        <taxon>Betaproteobacteria</taxon>
        <taxon>Burkholderiales</taxon>
        <taxon>Sphaerotilaceae</taxon>
        <taxon>Roseateles</taxon>
    </lineage>
</organism>
<evidence type="ECO:0000256" key="3">
    <source>
        <dbReference type="ARBA" id="ARBA00023315"/>
    </source>
</evidence>
<sequence>MTSPLDLLLRPVAMSDLPALERIAAASEHGISSLPHDRDKLAERIARSLQAFASRDAASGEETYLFVLEDRSVGRVVGSSGIAASAGFHDRFYSYRNEFVVHASAALGVSQRMHTLHLCHDLTGYTLLTSFYLEPAYEQGPAAQLLSRARLLFIQACAERFNERIAAESPGLSNAAGQSPFWDAVGRRFFNMDYPQAEAVTGGRSKAFIADLMPHSPIYVPLLPEAAQWAIGQLHPVGELPFSILLDEGFDADTYVDIFDGGPTVEASLALLRSVRLARELRVREGGIGQGEGAWHLLVRPQREQFAAVLAQLPPGTQDLAPGHEAAQRLGAMSGARLSASPLWPDAGRAA</sequence>
<dbReference type="RefSeq" id="WP_285232704.1">
    <property type="nucleotide sequence ID" value="NZ_CP116346.1"/>
</dbReference>
<dbReference type="Proteomes" id="UP001177769">
    <property type="component" value="Chromosome"/>
</dbReference>
<name>A0AA95NCL0_9BURK</name>
<evidence type="ECO:0000256" key="1">
    <source>
        <dbReference type="ARBA" id="ARBA00022503"/>
    </source>
</evidence>
<dbReference type="AlphaFoldDB" id="A0AA95NCL0"/>
<dbReference type="KEGG" id="pais:PFX98_22455"/>
<proteinExistence type="predicted"/>
<dbReference type="EMBL" id="CP116346">
    <property type="protein sequence ID" value="WIT11619.1"/>
    <property type="molecule type" value="Genomic_DNA"/>
</dbReference>
<evidence type="ECO:0000313" key="4">
    <source>
        <dbReference type="EMBL" id="WIT11619.1"/>
    </source>
</evidence>